<proteinExistence type="predicted"/>
<evidence type="ECO:0000313" key="3">
    <source>
        <dbReference type="EMBL" id="TCW36000.1"/>
    </source>
</evidence>
<dbReference type="CDD" id="cd03449">
    <property type="entry name" value="R_hydratase"/>
    <property type="match status" value="1"/>
</dbReference>
<sequence length="137" mass="15039">MPTLEIGQRATLTRAFSEADVRFFAELSGDCNPVHLDPVYAAETRFGERIVHGILVSSLLSALLGHHLPGDGAIYLGQELNFKAPVYLDMPVTASVEITAIRSDKPIVTLETRCVDAETDRLLISGEARMYVPWLQA</sequence>
<dbReference type="FunFam" id="3.10.129.10:FF:000042">
    <property type="entry name" value="MaoC domain protein dehydratase"/>
    <property type="match status" value="1"/>
</dbReference>
<dbReference type="GO" id="GO:0019171">
    <property type="term" value="F:(3R)-hydroxyacyl-[acyl-carrier-protein] dehydratase activity"/>
    <property type="evidence" value="ECO:0007669"/>
    <property type="project" value="TreeGrafter"/>
</dbReference>
<reference evidence="3 4" key="1">
    <citation type="submission" date="2019-03" db="EMBL/GenBank/DDBJ databases">
        <title>Genomic Encyclopedia of Type Strains, Phase IV (KMG-IV): sequencing the most valuable type-strain genomes for metagenomic binning, comparative biology and taxonomic classification.</title>
        <authorList>
            <person name="Goeker M."/>
        </authorList>
    </citation>
    <scope>NUCLEOTIDE SEQUENCE [LARGE SCALE GENOMIC DNA]</scope>
    <source>
        <strain evidence="3 4">DSM 203</strain>
    </source>
</reference>
<evidence type="ECO:0000313" key="4">
    <source>
        <dbReference type="Proteomes" id="UP000295247"/>
    </source>
</evidence>
<evidence type="ECO:0000256" key="1">
    <source>
        <dbReference type="ARBA" id="ARBA00023239"/>
    </source>
</evidence>
<dbReference type="Pfam" id="PF01575">
    <property type="entry name" value="MaoC_dehydratas"/>
    <property type="match status" value="1"/>
</dbReference>
<dbReference type="InterPro" id="IPR002539">
    <property type="entry name" value="MaoC-like_dom"/>
</dbReference>
<dbReference type="PANTHER" id="PTHR43437">
    <property type="entry name" value="HYDROXYACYL-THIOESTER DEHYDRATASE TYPE 2, MITOCHONDRIAL-RELATED"/>
    <property type="match status" value="1"/>
</dbReference>
<dbReference type="InterPro" id="IPR029069">
    <property type="entry name" value="HotDog_dom_sf"/>
</dbReference>
<dbReference type="GO" id="GO:0006633">
    <property type="term" value="P:fatty acid biosynthetic process"/>
    <property type="evidence" value="ECO:0007669"/>
    <property type="project" value="TreeGrafter"/>
</dbReference>
<feature type="domain" description="MaoC-like" evidence="2">
    <location>
        <begin position="11"/>
        <end position="108"/>
    </location>
</feature>
<gene>
    <name evidence="3" type="ORF">EDC29_105175</name>
</gene>
<evidence type="ECO:0000259" key="2">
    <source>
        <dbReference type="Pfam" id="PF01575"/>
    </source>
</evidence>
<dbReference type="InterPro" id="IPR050965">
    <property type="entry name" value="UPF0336/Enoyl-CoA_hydratase"/>
</dbReference>
<name>A0A4V2W9N1_MARGR</name>
<comment type="caution">
    <text evidence="3">The sequence shown here is derived from an EMBL/GenBank/DDBJ whole genome shotgun (WGS) entry which is preliminary data.</text>
</comment>
<dbReference type="Proteomes" id="UP000295247">
    <property type="component" value="Unassembled WGS sequence"/>
</dbReference>
<dbReference type="SUPFAM" id="SSF54637">
    <property type="entry name" value="Thioesterase/thiol ester dehydrase-isomerase"/>
    <property type="match status" value="1"/>
</dbReference>
<dbReference type="Gene3D" id="3.10.129.10">
    <property type="entry name" value="Hotdog Thioesterase"/>
    <property type="match status" value="1"/>
</dbReference>
<dbReference type="AlphaFoldDB" id="A0A4V2W9N1"/>
<organism evidence="3 4">
    <name type="scientific">Marichromatium gracile</name>
    <name type="common">Chromatium gracile</name>
    <dbReference type="NCBI Taxonomy" id="1048"/>
    <lineage>
        <taxon>Bacteria</taxon>
        <taxon>Pseudomonadati</taxon>
        <taxon>Pseudomonadota</taxon>
        <taxon>Gammaproteobacteria</taxon>
        <taxon>Chromatiales</taxon>
        <taxon>Chromatiaceae</taxon>
        <taxon>Marichromatium</taxon>
    </lineage>
</organism>
<keyword evidence="1" id="KW-0456">Lyase</keyword>
<protein>
    <submittedName>
        <fullName evidence="3">Enoyl-CoA hydratase</fullName>
    </submittedName>
</protein>
<accession>A0A4V2W9N1</accession>
<dbReference type="PANTHER" id="PTHR43437:SF3">
    <property type="entry name" value="HYDROXYACYL-THIOESTER DEHYDRATASE TYPE 2, MITOCHONDRIAL"/>
    <property type="match status" value="1"/>
</dbReference>
<dbReference type="RefSeq" id="WP_132229629.1">
    <property type="nucleotide sequence ID" value="NZ_NRRH01000016.1"/>
</dbReference>
<dbReference type="EMBL" id="SMDC01000005">
    <property type="protein sequence ID" value="TCW36000.1"/>
    <property type="molecule type" value="Genomic_DNA"/>
</dbReference>